<dbReference type="STRING" id="505317.OA57_05375"/>
<evidence type="ECO:0000313" key="7">
    <source>
        <dbReference type="EMBL" id="KGQ70782.1"/>
    </source>
</evidence>
<name>A0A0A3ASR1_9PAST</name>
<evidence type="ECO:0000256" key="4">
    <source>
        <dbReference type="HAMAP-Rule" id="MF_00316"/>
    </source>
</evidence>
<dbReference type="CDD" id="cd02503">
    <property type="entry name" value="MobA"/>
    <property type="match status" value="1"/>
</dbReference>
<gene>
    <name evidence="4" type="primary">mobA</name>
    <name evidence="7" type="ORF">OA57_05375</name>
</gene>
<evidence type="ECO:0000259" key="5">
    <source>
        <dbReference type="Pfam" id="PF03205"/>
    </source>
</evidence>
<dbReference type="InterPro" id="IPR027417">
    <property type="entry name" value="P-loop_NTPase"/>
</dbReference>
<keyword evidence="8" id="KW-1185">Reference proteome</keyword>
<dbReference type="AlphaFoldDB" id="A0A0A3ASR1"/>
<feature type="domain" description="Molybdopterin-guanine dinucleotide biosynthesis protein B (MobB)" evidence="5">
    <location>
        <begin position="202"/>
        <end position="336"/>
    </location>
</feature>
<evidence type="ECO:0000256" key="3">
    <source>
        <dbReference type="ARBA" id="ARBA00023150"/>
    </source>
</evidence>
<comment type="subcellular location">
    <subcellularLocation>
        <location evidence="4">Cytoplasm</location>
    </subcellularLocation>
</comment>
<evidence type="ECO:0000256" key="2">
    <source>
        <dbReference type="ARBA" id="ARBA00023134"/>
    </source>
</evidence>
<comment type="similarity">
    <text evidence="4">Belongs to the MobA family.</text>
</comment>
<dbReference type="InterPro" id="IPR013482">
    <property type="entry name" value="Molybde_CF_guanTrfase"/>
</dbReference>
<evidence type="ECO:0000256" key="1">
    <source>
        <dbReference type="ARBA" id="ARBA00022842"/>
    </source>
</evidence>
<evidence type="ECO:0000259" key="6">
    <source>
        <dbReference type="Pfam" id="PF12804"/>
    </source>
</evidence>
<feature type="binding site" evidence="4">
    <location>
        <position position="24"/>
    </location>
    <ligand>
        <name>GTP</name>
        <dbReference type="ChEBI" id="CHEBI:37565"/>
    </ligand>
</feature>
<comment type="subunit">
    <text evidence="4">Monomer.</text>
</comment>
<dbReference type="InterPro" id="IPR029044">
    <property type="entry name" value="Nucleotide-diphossugar_trans"/>
</dbReference>
<dbReference type="Pfam" id="PF12804">
    <property type="entry name" value="NTP_transf_3"/>
    <property type="match status" value="1"/>
</dbReference>
<feature type="domain" description="MobA-like NTP transferase" evidence="6">
    <location>
        <begin position="8"/>
        <end position="163"/>
    </location>
</feature>
<feature type="binding site" evidence="4">
    <location>
        <position position="100"/>
    </location>
    <ligand>
        <name>Mg(2+)</name>
        <dbReference type="ChEBI" id="CHEBI:18420"/>
    </ligand>
</feature>
<keyword evidence="4" id="KW-0479">Metal-binding</keyword>
<comment type="cofactor">
    <cofactor evidence="4">
        <name>Mg(2+)</name>
        <dbReference type="ChEBI" id="CHEBI:18420"/>
    </cofactor>
</comment>
<dbReference type="NCBIfam" id="TIGR00176">
    <property type="entry name" value="mobB"/>
    <property type="match status" value="1"/>
</dbReference>
<dbReference type="GO" id="GO:0061603">
    <property type="term" value="F:molybdenum cofactor guanylyltransferase activity"/>
    <property type="evidence" value="ECO:0007669"/>
    <property type="project" value="UniProtKB-EC"/>
</dbReference>
<keyword evidence="2 4" id="KW-0342">GTP-binding</keyword>
<comment type="function">
    <text evidence="4">Transfers a GMP moiety from GTP to Mo-molybdopterin (Mo-MPT) cofactor (Moco or molybdenum cofactor) to form Mo-molybdopterin guanine dinucleotide (Mo-MGD) cofactor.</text>
</comment>
<feature type="binding site" evidence="4">
    <location>
        <begin position="11"/>
        <end position="13"/>
    </location>
    <ligand>
        <name>GTP</name>
        <dbReference type="ChEBI" id="CHEBI:37565"/>
    </ligand>
</feature>
<comment type="domain">
    <text evidence="4">The N-terminal domain determines nucleotide recognition and specific binding, while the C-terminal domain determines the specific binding to the target protein.</text>
</comment>
<dbReference type="PANTHER" id="PTHR40072:SF1">
    <property type="entry name" value="MOLYBDOPTERIN-GUANINE DINUCLEOTIDE BIOSYNTHESIS ADAPTER PROTEIN"/>
    <property type="match status" value="1"/>
</dbReference>
<dbReference type="EMBL" id="JSUM01000006">
    <property type="protein sequence ID" value="KGQ70782.1"/>
    <property type="molecule type" value="Genomic_DNA"/>
</dbReference>
<reference evidence="7 8" key="1">
    <citation type="submission" date="2014-11" db="EMBL/GenBank/DDBJ databases">
        <title>Draft genome sequence of Chelonobacter oris 1662T, associated with respiratory disease in Hermann's Tortoises.</title>
        <authorList>
            <person name="Kudirkiene E."/>
            <person name="Hansen M.J."/>
            <person name="Bojesen A.M."/>
        </authorList>
    </citation>
    <scope>NUCLEOTIDE SEQUENCE [LARGE SCALE GENOMIC DNA]</scope>
    <source>
        <strain evidence="7 8">1662</strain>
    </source>
</reference>
<dbReference type="InterPro" id="IPR004435">
    <property type="entry name" value="MobB_dom"/>
</dbReference>
<protein>
    <recommendedName>
        <fullName evidence="4">Molybdenum cofactor guanylyltransferase</fullName>
        <shortName evidence="4">MoCo guanylyltransferase</shortName>
        <ecNumber evidence="4">2.7.7.77</ecNumber>
    </recommendedName>
    <alternativeName>
        <fullName evidence="4">GTP:molybdopterin guanylyltransferase</fullName>
    </alternativeName>
    <alternativeName>
        <fullName evidence="4">Mo-MPT guanylyltransferase</fullName>
    </alternativeName>
    <alternativeName>
        <fullName evidence="4">Molybdopterin guanylyltransferase</fullName>
    </alternativeName>
    <alternativeName>
        <fullName evidence="4">Molybdopterin-guanine dinucleotide synthase</fullName>
        <shortName evidence="4">MGD synthase</shortName>
    </alternativeName>
</protein>
<dbReference type="CDD" id="cd03116">
    <property type="entry name" value="MobB"/>
    <property type="match status" value="1"/>
</dbReference>
<keyword evidence="4" id="KW-0547">Nucleotide-binding</keyword>
<dbReference type="InterPro" id="IPR052539">
    <property type="entry name" value="MGD_biosynthesis_adapter"/>
</dbReference>
<dbReference type="GO" id="GO:0005737">
    <property type="term" value="C:cytoplasm"/>
    <property type="evidence" value="ECO:0007669"/>
    <property type="project" value="UniProtKB-SubCell"/>
</dbReference>
<feature type="binding site" evidence="4">
    <location>
        <position position="100"/>
    </location>
    <ligand>
        <name>GTP</name>
        <dbReference type="ChEBI" id="CHEBI:37565"/>
    </ligand>
</feature>
<dbReference type="HAMAP" id="MF_00316">
    <property type="entry name" value="MobA"/>
    <property type="match status" value="1"/>
</dbReference>
<dbReference type="Gene3D" id="3.90.550.10">
    <property type="entry name" value="Spore Coat Polysaccharide Biosynthesis Protein SpsA, Chain A"/>
    <property type="match status" value="1"/>
</dbReference>
<comment type="caution">
    <text evidence="7">The sequence shown here is derived from an EMBL/GenBank/DDBJ whole genome shotgun (WGS) entry which is preliminary data.</text>
</comment>
<feature type="binding site" evidence="4">
    <location>
        <position position="52"/>
    </location>
    <ligand>
        <name>GTP</name>
        <dbReference type="ChEBI" id="CHEBI:37565"/>
    </ligand>
</feature>
<keyword evidence="1 4" id="KW-0460">Magnesium</keyword>
<accession>A0A0A3ASR1</accession>
<feature type="binding site" evidence="4">
    <location>
        <position position="70"/>
    </location>
    <ligand>
        <name>GTP</name>
        <dbReference type="ChEBI" id="CHEBI:37565"/>
    </ligand>
</feature>
<keyword evidence="3 4" id="KW-0501">Molybdenum cofactor biosynthesis</keyword>
<dbReference type="GO" id="GO:0006777">
    <property type="term" value="P:Mo-molybdopterin cofactor biosynthetic process"/>
    <property type="evidence" value="ECO:0007669"/>
    <property type="project" value="UniProtKB-KW"/>
</dbReference>
<dbReference type="RefSeq" id="WP_034614430.1">
    <property type="nucleotide sequence ID" value="NZ_JSUM01000006.1"/>
</dbReference>
<keyword evidence="4" id="KW-0963">Cytoplasm</keyword>
<sequence>MKKQQISAVILCGGLSQRMQGADKGLQLLRQKPLVMHVKARLQGQVQQILINANRNQQHYAKCGLPVFMDELDGFLGPLSGMLSGLKHSVSEWVLFVPCDAPFLPSDLAARLQSAVRQQPAELAYVSDGEREHPTFALMNKSLIPALETYLLEGGRKVRDFMHRQCYSVVDFSDQPQAFANFNYLSQLDELNRRQAPTSIPMLGISGYSGSGKTTLLEKLLPHLQRKGLRVAVIKHTHHDVSTDKPGKDSWRMTQAGATQVAVACDQRWALMTETQTTQSAVSLTYLAQQLDSHLSDLVLVEGFKQEALPKILLHRQAMAKPLPEIDQWVVALATDYAVQAQHSAVCLDLNGMEEIAGFIYRWWLTMQDKEGQ</sequence>
<keyword evidence="4" id="KW-0808">Transferase</keyword>
<dbReference type="SUPFAM" id="SSF52540">
    <property type="entry name" value="P-loop containing nucleoside triphosphate hydrolases"/>
    <property type="match status" value="1"/>
</dbReference>
<dbReference type="NCBIfam" id="TIGR02665">
    <property type="entry name" value="molyb_mobA"/>
    <property type="match status" value="1"/>
</dbReference>
<organism evidence="7 8">
    <name type="scientific">Chelonobacter oris</name>
    <dbReference type="NCBI Taxonomy" id="505317"/>
    <lineage>
        <taxon>Bacteria</taxon>
        <taxon>Pseudomonadati</taxon>
        <taxon>Pseudomonadota</taxon>
        <taxon>Gammaproteobacteria</taxon>
        <taxon>Pasteurellales</taxon>
        <taxon>Pasteurellaceae</taxon>
        <taxon>Chelonobacter</taxon>
    </lineage>
</organism>
<dbReference type="SUPFAM" id="SSF53448">
    <property type="entry name" value="Nucleotide-diphospho-sugar transferases"/>
    <property type="match status" value="1"/>
</dbReference>
<dbReference type="Proteomes" id="UP000030380">
    <property type="component" value="Unassembled WGS sequence"/>
</dbReference>
<comment type="catalytic activity">
    <reaction evidence="4">
        <text>Mo-molybdopterin + GTP + H(+) = Mo-molybdopterin guanine dinucleotide + diphosphate</text>
        <dbReference type="Rhea" id="RHEA:34243"/>
        <dbReference type="ChEBI" id="CHEBI:15378"/>
        <dbReference type="ChEBI" id="CHEBI:33019"/>
        <dbReference type="ChEBI" id="CHEBI:37565"/>
        <dbReference type="ChEBI" id="CHEBI:71302"/>
        <dbReference type="ChEBI" id="CHEBI:71310"/>
        <dbReference type="EC" id="2.7.7.77"/>
    </reaction>
</comment>
<dbReference type="Pfam" id="PF03205">
    <property type="entry name" value="MobB"/>
    <property type="match status" value="1"/>
</dbReference>
<dbReference type="PANTHER" id="PTHR40072">
    <property type="entry name" value="MOLYBDOPTERIN-GUANINE DINUCLEOTIDE BIOSYNTHESIS ADAPTER PROTEIN-RELATED"/>
    <property type="match status" value="1"/>
</dbReference>
<dbReference type="EC" id="2.7.7.77" evidence="4"/>
<dbReference type="InterPro" id="IPR025877">
    <property type="entry name" value="MobA-like_NTP_Trfase"/>
</dbReference>
<proteinExistence type="inferred from homology"/>
<dbReference type="Gene3D" id="3.40.50.300">
    <property type="entry name" value="P-loop containing nucleotide triphosphate hydrolases"/>
    <property type="match status" value="1"/>
</dbReference>
<dbReference type="OrthoDB" id="9788394at2"/>
<dbReference type="GO" id="GO:0046872">
    <property type="term" value="F:metal ion binding"/>
    <property type="evidence" value="ECO:0007669"/>
    <property type="project" value="UniProtKB-KW"/>
</dbReference>
<dbReference type="GO" id="GO:0005525">
    <property type="term" value="F:GTP binding"/>
    <property type="evidence" value="ECO:0007669"/>
    <property type="project" value="UniProtKB-UniRule"/>
</dbReference>
<evidence type="ECO:0000313" key="8">
    <source>
        <dbReference type="Proteomes" id="UP000030380"/>
    </source>
</evidence>